<evidence type="ECO:0000259" key="2">
    <source>
        <dbReference type="Pfam" id="PF18596"/>
    </source>
</evidence>
<dbReference type="InterPro" id="IPR041260">
    <property type="entry name" value="Sld7_C"/>
</dbReference>
<name>A0A1Z5T154_HORWE</name>
<dbReference type="OrthoDB" id="4205424at2759"/>
<dbReference type="Pfam" id="PF18596">
    <property type="entry name" value="Sld7_C"/>
    <property type="match status" value="1"/>
</dbReference>
<dbReference type="STRING" id="1157616.A0A1Z5T154"/>
<accession>A0A1Z5T154</accession>
<feature type="compositionally biased region" description="Low complexity" evidence="1">
    <location>
        <begin position="232"/>
        <end position="250"/>
    </location>
</feature>
<evidence type="ECO:0000313" key="4">
    <source>
        <dbReference type="Proteomes" id="UP000194280"/>
    </source>
</evidence>
<dbReference type="VEuPathDB" id="FungiDB:BTJ68_10162"/>
<dbReference type="EMBL" id="MUNK01000159">
    <property type="protein sequence ID" value="OTA28497.1"/>
    <property type="molecule type" value="Genomic_DNA"/>
</dbReference>
<organism evidence="3 4">
    <name type="scientific">Hortaea werneckii EXF-2000</name>
    <dbReference type="NCBI Taxonomy" id="1157616"/>
    <lineage>
        <taxon>Eukaryota</taxon>
        <taxon>Fungi</taxon>
        <taxon>Dikarya</taxon>
        <taxon>Ascomycota</taxon>
        <taxon>Pezizomycotina</taxon>
        <taxon>Dothideomycetes</taxon>
        <taxon>Dothideomycetidae</taxon>
        <taxon>Mycosphaerellales</taxon>
        <taxon>Teratosphaeriaceae</taxon>
        <taxon>Hortaea</taxon>
    </lineage>
</organism>
<dbReference type="AlphaFoldDB" id="A0A1Z5T154"/>
<evidence type="ECO:0000256" key="1">
    <source>
        <dbReference type="SAM" id="MobiDB-lite"/>
    </source>
</evidence>
<sequence>MLSQSIVNISLENGDEIADITLSCSSANTLAERCTLHFTSLVDVSRVPLCLIAGPPFDVTTTNLAWQEWFSQHLLCNPSCSEGEQPWWQKAGSESPIGILASVQTSSNGPALPPPKPSDILFYAAARSDLVPRPPTPPSSSPATDSLITTDQDLSSAFRVHALPLSSEQSLVTTDTPPHSPVGEHGSVPAIFLHDKVGEEAEVINLPPVRKRRTVNDTFEDAAERRQKARRTGGSSIAAAAAVKTDTAGSYPTFSHRRSVSGSSNHAVPAPNRSASRGSSVASSRPTTARAASEVPKRSSLTRVESATGTDVEDTTEIRNKDLISRVVMAGMRLHGLSQSKRKKAKGSTIAAQSFEQGETDRRNDEEFKLVYHQVYKGTQFAFRQHIEQSTLQPHADALREVVDRLLILFCTNPLENGRTGLADKLTPGGRKAFESASAAEAHTSPFASAPIVQTNVHGGKDRERGSEIF</sequence>
<keyword evidence="4" id="KW-1185">Reference proteome</keyword>
<evidence type="ECO:0000313" key="3">
    <source>
        <dbReference type="EMBL" id="OTA28497.1"/>
    </source>
</evidence>
<protein>
    <recommendedName>
        <fullName evidence="2">Sld7 C-terminal domain-containing protein</fullName>
    </recommendedName>
</protein>
<feature type="compositionally biased region" description="Polar residues" evidence="1">
    <location>
        <begin position="299"/>
        <end position="309"/>
    </location>
</feature>
<gene>
    <name evidence="3" type="ORF">BTJ68_10162</name>
</gene>
<proteinExistence type="predicted"/>
<reference evidence="3 4" key="1">
    <citation type="submission" date="2017-01" db="EMBL/GenBank/DDBJ databases">
        <title>The recent genome duplication of the halophilic yeast Hortaea werneckii: insights from long-read sequencing.</title>
        <authorList>
            <person name="Sinha S."/>
            <person name="Flibotte S."/>
            <person name="Neira M."/>
            <person name="Lenassi M."/>
            <person name="Gostincar C."/>
            <person name="Stajich J.E."/>
            <person name="Nislow C.E."/>
        </authorList>
    </citation>
    <scope>NUCLEOTIDE SEQUENCE [LARGE SCALE GENOMIC DNA]</scope>
    <source>
        <strain evidence="3 4">EXF-2000</strain>
    </source>
</reference>
<dbReference type="InParanoid" id="A0A1Z5T154"/>
<dbReference type="Proteomes" id="UP000194280">
    <property type="component" value="Unassembled WGS sequence"/>
</dbReference>
<feature type="domain" description="Sld7 C-terminal" evidence="2">
    <location>
        <begin position="318"/>
        <end position="411"/>
    </location>
</feature>
<feature type="region of interest" description="Disordered" evidence="1">
    <location>
        <begin position="217"/>
        <end position="314"/>
    </location>
</feature>
<feature type="compositionally biased region" description="Low complexity" evidence="1">
    <location>
        <begin position="273"/>
        <end position="293"/>
    </location>
</feature>
<comment type="caution">
    <text evidence="3">The sequence shown here is derived from an EMBL/GenBank/DDBJ whole genome shotgun (WGS) entry which is preliminary data.</text>
</comment>